<sequence length="78" mass="9200">MALFRAHHYWVAETIVLPFEWIVEVGKMISDVIIVPEVILFYCMARVFPVVECFVSLERLPAFVHDIPEWSKYVPQTF</sequence>
<gene>
    <name evidence="1" type="ORF">B0H67DRAFT_591529</name>
</gene>
<organism evidence="1 2">
    <name type="scientific">Lasiosphaeris hirsuta</name>
    <dbReference type="NCBI Taxonomy" id="260670"/>
    <lineage>
        <taxon>Eukaryota</taxon>
        <taxon>Fungi</taxon>
        <taxon>Dikarya</taxon>
        <taxon>Ascomycota</taxon>
        <taxon>Pezizomycotina</taxon>
        <taxon>Sordariomycetes</taxon>
        <taxon>Sordariomycetidae</taxon>
        <taxon>Sordariales</taxon>
        <taxon>Lasiosphaeriaceae</taxon>
        <taxon>Lasiosphaeris</taxon>
    </lineage>
</organism>
<evidence type="ECO:0000313" key="2">
    <source>
        <dbReference type="Proteomes" id="UP001172102"/>
    </source>
</evidence>
<evidence type="ECO:0000313" key="1">
    <source>
        <dbReference type="EMBL" id="KAK0704494.1"/>
    </source>
</evidence>
<protein>
    <submittedName>
        <fullName evidence="1">Uncharacterized protein</fullName>
    </submittedName>
</protein>
<reference evidence="1" key="1">
    <citation type="submission" date="2023-06" db="EMBL/GenBank/DDBJ databases">
        <title>Genome-scale phylogeny and comparative genomics of the fungal order Sordariales.</title>
        <authorList>
            <consortium name="Lawrence Berkeley National Laboratory"/>
            <person name="Hensen N."/>
            <person name="Bonometti L."/>
            <person name="Westerberg I."/>
            <person name="Brannstrom I.O."/>
            <person name="Guillou S."/>
            <person name="Cros-Aarteil S."/>
            <person name="Calhoun S."/>
            <person name="Haridas S."/>
            <person name="Kuo A."/>
            <person name="Mondo S."/>
            <person name="Pangilinan J."/>
            <person name="Riley R."/>
            <person name="Labutti K."/>
            <person name="Andreopoulos B."/>
            <person name="Lipzen A."/>
            <person name="Chen C."/>
            <person name="Yanf M."/>
            <person name="Daum C."/>
            <person name="Ng V."/>
            <person name="Clum A."/>
            <person name="Steindorff A."/>
            <person name="Ohm R."/>
            <person name="Martin F."/>
            <person name="Silar P."/>
            <person name="Natvig D."/>
            <person name="Lalanne C."/>
            <person name="Gautier V."/>
            <person name="Ament-Velasquez S.L."/>
            <person name="Kruys A."/>
            <person name="Hutchinson M.I."/>
            <person name="Powell A.J."/>
            <person name="Barry K."/>
            <person name="Miller A.N."/>
            <person name="Grigoriev I.V."/>
            <person name="Debuchy R."/>
            <person name="Gladieux P."/>
            <person name="Thoren M.H."/>
            <person name="Johannesson H."/>
        </authorList>
    </citation>
    <scope>NUCLEOTIDE SEQUENCE</scope>
    <source>
        <strain evidence="1">SMH4607-1</strain>
    </source>
</reference>
<comment type="caution">
    <text evidence="1">The sequence shown here is derived from an EMBL/GenBank/DDBJ whole genome shotgun (WGS) entry which is preliminary data.</text>
</comment>
<proteinExistence type="predicted"/>
<accession>A0AA40DI79</accession>
<dbReference type="Proteomes" id="UP001172102">
    <property type="component" value="Unassembled WGS sequence"/>
</dbReference>
<keyword evidence="2" id="KW-1185">Reference proteome</keyword>
<dbReference type="AlphaFoldDB" id="A0AA40DI79"/>
<dbReference type="EMBL" id="JAUKUA010000007">
    <property type="protein sequence ID" value="KAK0704494.1"/>
    <property type="molecule type" value="Genomic_DNA"/>
</dbReference>
<name>A0AA40DI79_9PEZI</name>